<keyword evidence="1" id="KW-1133">Transmembrane helix</keyword>
<keyword evidence="1" id="KW-0472">Membrane</keyword>
<organism evidence="2 3">
    <name type="scientific">Acanthoscelides obtectus</name>
    <name type="common">Bean weevil</name>
    <name type="synonym">Bruchus obtectus</name>
    <dbReference type="NCBI Taxonomy" id="200917"/>
    <lineage>
        <taxon>Eukaryota</taxon>
        <taxon>Metazoa</taxon>
        <taxon>Ecdysozoa</taxon>
        <taxon>Arthropoda</taxon>
        <taxon>Hexapoda</taxon>
        <taxon>Insecta</taxon>
        <taxon>Pterygota</taxon>
        <taxon>Neoptera</taxon>
        <taxon>Endopterygota</taxon>
        <taxon>Coleoptera</taxon>
        <taxon>Polyphaga</taxon>
        <taxon>Cucujiformia</taxon>
        <taxon>Chrysomeloidea</taxon>
        <taxon>Chrysomelidae</taxon>
        <taxon>Bruchinae</taxon>
        <taxon>Bruchini</taxon>
        <taxon>Acanthoscelides</taxon>
    </lineage>
</organism>
<name>A0A9P0L756_ACAOB</name>
<sequence length="64" mass="7352">MCLIVEILLFLHEQLIKELGNTHYGLVKVLLGTQAKLYSLCRKFILYRIIGIMKALSTFLTVVQ</sequence>
<evidence type="ECO:0000313" key="3">
    <source>
        <dbReference type="Proteomes" id="UP001152888"/>
    </source>
</evidence>
<protein>
    <submittedName>
        <fullName evidence="2">Uncharacterized protein</fullName>
    </submittedName>
</protein>
<evidence type="ECO:0000256" key="1">
    <source>
        <dbReference type="SAM" id="Phobius"/>
    </source>
</evidence>
<proteinExistence type="predicted"/>
<dbReference type="EMBL" id="CAKOFQ010006983">
    <property type="protein sequence ID" value="CAH1985578.1"/>
    <property type="molecule type" value="Genomic_DNA"/>
</dbReference>
<dbReference type="AlphaFoldDB" id="A0A9P0L756"/>
<keyword evidence="1" id="KW-0812">Transmembrane</keyword>
<reference evidence="2" key="1">
    <citation type="submission" date="2022-03" db="EMBL/GenBank/DDBJ databases">
        <authorList>
            <person name="Sayadi A."/>
        </authorList>
    </citation>
    <scope>NUCLEOTIDE SEQUENCE</scope>
</reference>
<keyword evidence="3" id="KW-1185">Reference proteome</keyword>
<dbReference type="Proteomes" id="UP001152888">
    <property type="component" value="Unassembled WGS sequence"/>
</dbReference>
<evidence type="ECO:0000313" key="2">
    <source>
        <dbReference type="EMBL" id="CAH1985578.1"/>
    </source>
</evidence>
<feature type="transmembrane region" description="Helical" evidence="1">
    <location>
        <begin position="45"/>
        <end position="63"/>
    </location>
</feature>
<gene>
    <name evidence="2" type="ORF">ACAOBT_LOCUS16760</name>
</gene>
<accession>A0A9P0L756</accession>
<comment type="caution">
    <text evidence="2">The sequence shown here is derived from an EMBL/GenBank/DDBJ whole genome shotgun (WGS) entry which is preliminary data.</text>
</comment>